<protein>
    <submittedName>
        <fullName evidence="1">Uncharacterized protein</fullName>
    </submittedName>
</protein>
<evidence type="ECO:0000313" key="2">
    <source>
        <dbReference type="Proteomes" id="UP001500063"/>
    </source>
</evidence>
<accession>A0ABN0WUD6</accession>
<evidence type="ECO:0000313" key="1">
    <source>
        <dbReference type="EMBL" id="GAA0347035.1"/>
    </source>
</evidence>
<keyword evidence="2" id="KW-1185">Reference proteome</keyword>
<dbReference type="EMBL" id="BAAABW010000013">
    <property type="protein sequence ID" value="GAA0347035.1"/>
    <property type="molecule type" value="Genomic_DNA"/>
</dbReference>
<proteinExistence type="predicted"/>
<name>A0ABN0WUD6_9ACTN</name>
<organism evidence="1 2">
    <name type="scientific">Streptomyces blastmyceticus</name>
    <dbReference type="NCBI Taxonomy" id="68180"/>
    <lineage>
        <taxon>Bacteria</taxon>
        <taxon>Bacillati</taxon>
        <taxon>Actinomycetota</taxon>
        <taxon>Actinomycetes</taxon>
        <taxon>Kitasatosporales</taxon>
        <taxon>Streptomycetaceae</taxon>
        <taxon>Streptomyces</taxon>
    </lineage>
</organism>
<dbReference type="Proteomes" id="UP001500063">
    <property type="component" value="Unassembled WGS sequence"/>
</dbReference>
<gene>
    <name evidence="1" type="ORF">GCM10010319_24460</name>
</gene>
<reference evidence="1 2" key="1">
    <citation type="journal article" date="2019" name="Int. J. Syst. Evol. Microbiol.">
        <title>The Global Catalogue of Microorganisms (GCM) 10K type strain sequencing project: providing services to taxonomists for standard genome sequencing and annotation.</title>
        <authorList>
            <consortium name="The Broad Institute Genomics Platform"/>
            <consortium name="The Broad Institute Genome Sequencing Center for Infectious Disease"/>
            <person name="Wu L."/>
            <person name="Ma J."/>
        </authorList>
    </citation>
    <scope>NUCLEOTIDE SEQUENCE [LARGE SCALE GENOMIC DNA]</scope>
    <source>
        <strain evidence="1 2">JCM 4565</strain>
    </source>
</reference>
<sequence>MHNAVARPTADRLFTGGQAASRIALSSGVRTQGGSPLFGSVVPSSHISCPEACQSPTAPRRRFLHGREALRSGQETVPAADRRLLLQLFLRARAGADSAA</sequence>
<comment type="caution">
    <text evidence="1">The sequence shown here is derived from an EMBL/GenBank/DDBJ whole genome shotgun (WGS) entry which is preliminary data.</text>
</comment>